<dbReference type="GO" id="GO:0005886">
    <property type="term" value="C:plasma membrane"/>
    <property type="evidence" value="ECO:0007669"/>
    <property type="project" value="UniProtKB-SubCell"/>
</dbReference>
<dbReference type="SMART" id="SM00382">
    <property type="entry name" value="AAA"/>
    <property type="match status" value="1"/>
</dbReference>
<dbReference type="PROSITE" id="PS00211">
    <property type="entry name" value="ABC_TRANSPORTER_1"/>
    <property type="match status" value="1"/>
</dbReference>
<dbReference type="Gene3D" id="3.40.50.300">
    <property type="entry name" value="P-loop containing nucleotide triphosphate hydrolases"/>
    <property type="match status" value="1"/>
</dbReference>
<feature type="domain" description="ABC transmembrane type-1" evidence="10">
    <location>
        <begin position="45"/>
        <end position="332"/>
    </location>
</feature>
<dbReference type="GO" id="GO:0140359">
    <property type="term" value="F:ABC-type transporter activity"/>
    <property type="evidence" value="ECO:0007669"/>
    <property type="project" value="InterPro"/>
</dbReference>
<comment type="subcellular location">
    <subcellularLocation>
        <location evidence="1">Cell membrane</location>
        <topology evidence="1">Multi-pass membrane protein</topology>
    </subcellularLocation>
</comment>
<keyword evidence="5 8" id="KW-1133">Transmembrane helix</keyword>
<reference evidence="11 13" key="1">
    <citation type="submission" date="2020-07" db="EMBL/GenBank/DDBJ databases">
        <authorList>
            <person name="Teixeira M."/>
        </authorList>
    </citation>
    <scope>NUCLEOTIDE SEQUENCE</scope>
    <source>
        <strain evidence="12">3</strain>
        <strain evidence="11">Xanthomonas arboricola pv. juglandis CPBF 427</strain>
    </source>
</reference>
<dbReference type="RefSeq" id="WP_053054522.1">
    <property type="nucleotide sequence ID" value="NZ_LR861807.1"/>
</dbReference>
<dbReference type="EMBL" id="LR824643">
    <property type="protein sequence ID" value="CAD0330514.1"/>
    <property type="molecule type" value="Genomic_DNA"/>
</dbReference>
<sequence>MQHDVFLESDVSQPSVRASETPAQRRQRGQWLDALAAPATRARRLAGVAVAVSGVLLLAQAAAIAWLLQAVLVQHLALAQLRDVGAGLVCALVGRALLNAWAQSLTGEVADVARRELRARIARRLVQHGPVWLRRQRSGELGELSLAHTDALEGYFVGYQLARTEMLLVPPLILIAVFSVDWVVGLVLLLTAPLIPFFMMLVGWGAEAAGRDQLRELARMGGHFADRLKGLGLLRVYGRGEVELSGIAAAAEGVRERSLKVLRIAFLSSTVLEFFASVSVAIVALYFGLTYLGMLDLHGLPTLGAGMFCLLLAPEFFAPLRRLAAHYHDRANALAAVAEAERLLEGFAPPSATPAVTVPPLRALEPAQAHAPLLQARDLALRPPGAPHTVVAHFSLTLQPGQRVAVIGASGSGKSTLLEGLAGWLAPEAGSVVLRPGTRIGYATQRPYLFHGSIADNLRLADPQAGAARLHAVADAAQVLRFAAQLPAGLDTQIGERGFGLSGGEARRVALARLLLREPDLLLLDEPTAFLDPDTEAELLRTLGVFARGRAVVLATHSAAVMRWADTVIDLRGATVAAELP</sequence>
<dbReference type="GO" id="GO:0034040">
    <property type="term" value="F:ATPase-coupled lipid transmembrane transporter activity"/>
    <property type="evidence" value="ECO:0007669"/>
    <property type="project" value="TreeGrafter"/>
</dbReference>
<dbReference type="Gene3D" id="1.20.1560.10">
    <property type="entry name" value="ABC transporter type 1, transmembrane domain"/>
    <property type="match status" value="1"/>
</dbReference>
<dbReference type="InterPro" id="IPR039421">
    <property type="entry name" value="Type_1_exporter"/>
</dbReference>
<gene>
    <name evidence="11" type="primary">cydD</name>
    <name evidence="12" type="ORF">XSP_002446</name>
    <name evidence="11" type="ORF">XSP_002469</name>
</gene>
<dbReference type="SUPFAM" id="SSF52540">
    <property type="entry name" value="P-loop containing nucleoside triphosphate hydrolases"/>
    <property type="match status" value="1"/>
</dbReference>
<dbReference type="InterPro" id="IPR011527">
    <property type="entry name" value="ABC1_TM_dom"/>
</dbReference>
<keyword evidence="4" id="KW-0067">ATP-binding</keyword>
<evidence type="ECO:0000313" key="12">
    <source>
        <dbReference type="EMBL" id="CAD1793022.1"/>
    </source>
</evidence>
<dbReference type="GO" id="GO:0005524">
    <property type="term" value="F:ATP binding"/>
    <property type="evidence" value="ECO:0007669"/>
    <property type="project" value="UniProtKB-KW"/>
</dbReference>
<accession>A0A8E4H323</accession>
<dbReference type="PROSITE" id="PS50893">
    <property type="entry name" value="ABC_TRANSPORTER_2"/>
    <property type="match status" value="1"/>
</dbReference>
<dbReference type="InterPro" id="IPR027417">
    <property type="entry name" value="P-loop_NTPase"/>
</dbReference>
<dbReference type="PANTHER" id="PTHR24221">
    <property type="entry name" value="ATP-BINDING CASSETTE SUB-FAMILY B"/>
    <property type="match status" value="1"/>
</dbReference>
<dbReference type="Pfam" id="PF00005">
    <property type="entry name" value="ABC_tran"/>
    <property type="match status" value="1"/>
</dbReference>
<protein>
    <submittedName>
        <fullName evidence="11">Thiol reductant ABC exporter subunit CydD</fullName>
    </submittedName>
</protein>
<dbReference type="InterPro" id="IPR003439">
    <property type="entry name" value="ABC_transporter-like_ATP-bd"/>
</dbReference>
<evidence type="ECO:0000256" key="5">
    <source>
        <dbReference type="ARBA" id="ARBA00022989"/>
    </source>
</evidence>
<dbReference type="NCBIfam" id="TIGR02857">
    <property type="entry name" value="CydD"/>
    <property type="match status" value="1"/>
</dbReference>
<dbReference type="OrthoDB" id="6336411at2"/>
<dbReference type="CDD" id="cd18584">
    <property type="entry name" value="ABC_6TM_AarD_CydD"/>
    <property type="match status" value="1"/>
</dbReference>
<feature type="transmembrane region" description="Helical" evidence="8">
    <location>
        <begin position="45"/>
        <end position="68"/>
    </location>
</feature>
<evidence type="ECO:0000256" key="1">
    <source>
        <dbReference type="ARBA" id="ARBA00004651"/>
    </source>
</evidence>
<feature type="transmembrane region" description="Helical" evidence="8">
    <location>
        <begin position="172"/>
        <end position="205"/>
    </location>
</feature>
<keyword evidence="6 8" id="KW-0472">Membrane</keyword>
<keyword evidence="3" id="KW-0547">Nucleotide-binding</keyword>
<evidence type="ECO:0000259" key="9">
    <source>
        <dbReference type="PROSITE" id="PS50893"/>
    </source>
</evidence>
<evidence type="ECO:0000256" key="2">
    <source>
        <dbReference type="ARBA" id="ARBA00022692"/>
    </source>
</evidence>
<feature type="compositionally biased region" description="Polar residues" evidence="7">
    <location>
        <begin position="10"/>
        <end position="24"/>
    </location>
</feature>
<keyword evidence="2 8" id="KW-0812">Transmembrane</keyword>
<evidence type="ECO:0000313" key="11">
    <source>
        <dbReference type="EMBL" id="CAD0330514.1"/>
    </source>
</evidence>
<dbReference type="Pfam" id="PF00664">
    <property type="entry name" value="ABC_membrane"/>
    <property type="match status" value="1"/>
</dbReference>
<evidence type="ECO:0000256" key="3">
    <source>
        <dbReference type="ARBA" id="ARBA00022741"/>
    </source>
</evidence>
<evidence type="ECO:0000256" key="4">
    <source>
        <dbReference type="ARBA" id="ARBA00022840"/>
    </source>
</evidence>
<dbReference type="EMBL" id="LR861807">
    <property type="protein sequence ID" value="CAD1793022.1"/>
    <property type="molecule type" value="Genomic_DNA"/>
</dbReference>
<dbReference type="Proteomes" id="UP000514411">
    <property type="component" value="Chromosome"/>
</dbReference>
<dbReference type="SUPFAM" id="SSF90123">
    <property type="entry name" value="ABC transporter transmembrane region"/>
    <property type="match status" value="1"/>
</dbReference>
<proteinExistence type="predicted"/>
<dbReference type="PROSITE" id="PS50929">
    <property type="entry name" value="ABC_TM1F"/>
    <property type="match status" value="1"/>
</dbReference>
<dbReference type="InterPro" id="IPR014216">
    <property type="entry name" value="ABC_transptr_CydD"/>
</dbReference>
<dbReference type="InterPro" id="IPR003593">
    <property type="entry name" value="AAA+_ATPase"/>
</dbReference>
<organism evidence="11">
    <name type="scientific">Xanthomonas campestris pv. juglandis</name>
    <name type="common">Xanthomonas arboricola pv. juglandis</name>
    <dbReference type="NCBI Taxonomy" id="195709"/>
    <lineage>
        <taxon>Bacteria</taxon>
        <taxon>Pseudomonadati</taxon>
        <taxon>Pseudomonadota</taxon>
        <taxon>Gammaproteobacteria</taxon>
        <taxon>Lysobacterales</taxon>
        <taxon>Lysobacteraceae</taxon>
        <taxon>Xanthomonas</taxon>
    </lineage>
</organism>
<feature type="region of interest" description="Disordered" evidence="7">
    <location>
        <begin position="1"/>
        <end position="25"/>
    </location>
</feature>
<dbReference type="GO" id="GO:0016887">
    <property type="term" value="F:ATP hydrolysis activity"/>
    <property type="evidence" value="ECO:0007669"/>
    <property type="project" value="InterPro"/>
</dbReference>
<evidence type="ECO:0000256" key="6">
    <source>
        <dbReference type="ARBA" id="ARBA00023136"/>
    </source>
</evidence>
<evidence type="ECO:0000259" key="10">
    <source>
        <dbReference type="PROSITE" id="PS50929"/>
    </source>
</evidence>
<feature type="transmembrane region" description="Helical" evidence="8">
    <location>
        <begin position="299"/>
        <end position="320"/>
    </location>
</feature>
<dbReference type="GO" id="GO:0042883">
    <property type="term" value="P:cysteine transport"/>
    <property type="evidence" value="ECO:0007669"/>
    <property type="project" value="InterPro"/>
</dbReference>
<dbReference type="AlphaFoldDB" id="A0A8E4H323"/>
<evidence type="ECO:0000256" key="7">
    <source>
        <dbReference type="SAM" id="MobiDB-lite"/>
    </source>
</evidence>
<dbReference type="InterPro" id="IPR017871">
    <property type="entry name" value="ABC_transporter-like_CS"/>
</dbReference>
<dbReference type="InterPro" id="IPR036640">
    <property type="entry name" value="ABC1_TM_sf"/>
</dbReference>
<feature type="domain" description="ABC transporter" evidence="9">
    <location>
        <begin position="374"/>
        <end position="580"/>
    </location>
</feature>
<name>A0A8E4H323_XANCJ</name>
<dbReference type="PANTHER" id="PTHR24221:SF261">
    <property type="entry name" value="GLUTATHIONE_L-CYSTEINE TRANSPORT SYSTEM ATP-BINDING_PERMEASE PROTEIN CYDD"/>
    <property type="match status" value="1"/>
</dbReference>
<evidence type="ECO:0000256" key="8">
    <source>
        <dbReference type="SAM" id="Phobius"/>
    </source>
</evidence>
<evidence type="ECO:0000313" key="13">
    <source>
        <dbReference type="Proteomes" id="UP000514411"/>
    </source>
</evidence>
<feature type="transmembrane region" description="Helical" evidence="8">
    <location>
        <begin position="264"/>
        <end position="287"/>
    </location>
</feature>